<comment type="caution">
    <text evidence="9">The sequence shown here is derived from an EMBL/GenBank/DDBJ whole genome shotgun (WGS) entry which is preliminary data.</text>
</comment>
<keyword evidence="10" id="KW-1185">Reference proteome</keyword>
<dbReference type="RefSeq" id="WP_036779938.1">
    <property type="nucleotide sequence ID" value="NZ_AVBG01000002.1"/>
</dbReference>
<feature type="transmembrane region" description="Helical" evidence="8">
    <location>
        <begin position="224"/>
        <end position="244"/>
    </location>
</feature>
<gene>
    <name evidence="9" type="ORF">N780_13545</name>
</gene>
<evidence type="ECO:0000256" key="7">
    <source>
        <dbReference type="ARBA" id="ARBA00023136"/>
    </source>
</evidence>
<protein>
    <submittedName>
        <fullName evidence="9">Membrane protein</fullName>
    </submittedName>
</protein>
<feature type="transmembrane region" description="Helical" evidence="8">
    <location>
        <begin position="467"/>
        <end position="489"/>
    </location>
</feature>
<keyword evidence="6 8" id="KW-1133">Transmembrane helix</keyword>
<feature type="transmembrane region" description="Helical" evidence="8">
    <location>
        <begin position="264"/>
        <end position="286"/>
    </location>
</feature>
<feature type="transmembrane region" description="Helical" evidence="8">
    <location>
        <begin position="159"/>
        <end position="176"/>
    </location>
</feature>
<organism evidence="9 10">
    <name type="scientific">Pontibacillus chungwhensis BH030062</name>
    <dbReference type="NCBI Taxonomy" id="1385513"/>
    <lineage>
        <taxon>Bacteria</taxon>
        <taxon>Bacillati</taxon>
        <taxon>Bacillota</taxon>
        <taxon>Bacilli</taxon>
        <taxon>Bacillales</taxon>
        <taxon>Bacillaceae</taxon>
        <taxon>Pontibacillus</taxon>
    </lineage>
</organism>
<dbReference type="GO" id="GO:0005886">
    <property type="term" value="C:plasma membrane"/>
    <property type="evidence" value="ECO:0007669"/>
    <property type="project" value="UniProtKB-SubCell"/>
</dbReference>
<feature type="transmembrane region" description="Helical" evidence="8">
    <location>
        <begin position="306"/>
        <end position="330"/>
    </location>
</feature>
<dbReference type="Pfam" id="PF03023">
    <property type="entry name" value="MurJ"/>
    <property type="match status" value="1"/>
</dbReference>
<evidence type="ECO:0000313" key="10">
    <source>
        <dbReference type="Proteomes" id="UP000030153"/>
    </source>
</evidence>
<feature type="transmembrane region" description="Helical" evidence="8">
    <location>
        <begin position="44"/>
        <end position="65"/>
    </location>
</feature>
<dbReference type="EMBL" id="AVBG01000002">
    <property type="protein sequence ID" value="KGP92422.1"/>
    <property type="molecule type" value="Genomic_DNA"/>
</dbReference>
<dbReference type="GO" id="GO:0009252">
    <property type="term" value="P:peptidoglycan biosynthetic process"/>
    <property type="evidence" value="ECO:0007669"/>
    <property type="project" value="UniProtKB-KW"/>
</dbReference>
<feature type="transmembrane region" description="Helical" evidence="8">
    <location>
        <begin position="342"/>
        <end position="364"/>
    </location>
</feature>
<dbReference type="eggNOG" id="COG0728">
    <property type="taxonomic scope" value="Bacteria"/>
</dbReference>
<dbReference type="OrthoDB" id="9804143at2"/>
<evidence type="ECO:0000256" key="8">
    <source>
        <dbReference type="SAM" id="Phobius"/>
    </source>
</evidence>
<dbReference type="InterPro" id="IPR051050">
    <property type="entry name" value="Lipid_II_flippase_MurJ/MviN"/>
</dbReference>
<proteinExistence type="predicted"/>
<name>A0A0A2UVW7_9BACI</name>
<reference evidence="9 10" key="1">
    <citation type="submission" date="2013-08" db="EMBL/GenBank/DDBJ databases">
        <title>Genome of Pontibacillus chungwhensis.</title>
        <authorList>
            <person name="Wang Q."/>
            <person name="Wang G."/>
        </authorList>
    </citation>
    <scope>NUCLEOTIDE SEQUENCE [LARGE SCALE GENOMIC DNA]</scope>
    <source>
        <strain evidence="9 10">BH030062</strain>
    </source>
</reference>
<feature type="transmembrane region" description="Helical" evidence="8">
    <location>
        <begin position="435"/>
        <end position="455"/>
    </location>
</feature>
<dbReference type="GO" id="GO:0034204">
    <property type="term" value="P:lipid translocation"/>
    <property type="evidence" value="ECO:0007669"/>
    <property type="project" value="TreeGrafter"/>
</dbReference>
<dbReference type="PANTHER" id="PTHR47019:SF1">
    <property type="entry name" value="LIPID II FLIPPASE MURJ"/>
    <property type="match status" value="1"/>
</dbReference>
<feature type="transmembrane region" description="Helical" evidence="8">
    <location>
        <begin position="182"/>
        <end position="203"/>
    </location>
</feature>
<dbReference type="NCBIfam" id="TIGR01695">
    <property type="entry name" value="murJ_mviN"/>
    <property type="match status" value="1"/>
</dbReference>
<evidence type="ECO:0000313" key="9">
    <source>
        <dbReference type="EMBL" id="KGP92422.1"/>
    </source>
</evidence>
<keyword evidence="4" id="KW-0133">Cell shape</keyword>
<evidence type="ECO:0000256" key="2">
    <source>
        <dbReference type="ARBA" id="ARBA00022475"/>
    </source>
</evidence>
<evidence type="ECO:0000256" key="1">
    <source>
        <dbReference type="ARBA" id="ARBA00004651"/>
    </source>
</evidence>
<keyword evidence="7 8" id="KW-0472">Membrane</keyword>
<feature type="transmembrane region" description="Helical" evidence="8">
    <location>
        <begin position="376"/>
        <end position="395"/>
    </location>
</feature>
<dbReference type="STRING" id="1385513.N780_13545"/>
<keyword evidence="5" id="KW-0573">Peptidoglycan synthesis</keyword>
<dbReference type="InterPro" id="IPR004268">
    <property type="entry name" value="MurJ"/>
</dbReference>
<dbReference type="PRINTS" id="PR01806">
    <property type="entry name" value="VIRFACTRMVIN"/>
</dbReference>
<evidence type="ECO:0000256" key="4">
    <source>
        <dbReference type="ARBA" id="ARBA00022960"/>
    </source>
</evidence>
<dbReference type="GO" id="GO:0015648">
    <property type="term" value="F:lipid-linked peptidoglycan transporter activity"/>
    <property type="evidence" value="ECO:0007669"/>
    <property type="project" value="TreeGrafter"/>
</dbReference>
<feature type="transmembrane region" description="Helical" evidence="8">
    <location>
        <begin position="401"/>
        <end position="423"/>
    </location>
</feature>
<evidence type="ECO:0000256" key="5">
    <source>
        <dbReference type="ARBA" id="ARBA00022984"/>
    </source>
</evidence>
<sequence length="509" mass="57137">MSGLKKTAIWITMLSLLLKLLGFVRESMMAREFGVSESTDGFLLSFTFVTLILALIANGFNSVFLPHYVKHRKADVEKAERNANSILNYTTIFFLIGSVAAYFLAPYIVPFLYGDRSELTLEITIELTQVFFIFMVVIALSGVLESYLQARRIFVPTQISKIMGTLMATLFLVFFADQWGIYSMAYGFVFGTFLGVVIQFVSLKRGGFKWMPSLKFDDEFGRNFLILLAPALLHSSVGHINVFVNKMFAARIDTGATTYLNNASLLMSIPSTIFTTTIVAIIFTLLSEQAQQKEKFKNTLYMGYQIGMMTLLPIAVGTFLVGKAAISFIYEGGKFTPEDTANTYYVLQLYIPIILTQGLLVIGVKGLYAQEKTKKLLSISSTTIILNAVLNYVFIQPMGYPGLALSSSVVAVYYVSAVTYAVYQDYDKSELMKVPALFFKVLIPTIIMAIPIYLIQTFTDIESLYALWELLILIPVGVVFYVVGLYIFYREGFGQLMRLVRDRKSMKQG</sequence>
<comment type="subcellular location">
    <subcellularLocation>
        <location evidence="1">Cell membrane</location>
        <topology evidence="1">Multi-pass membrane protein</topology>
    </subcellularLocation>
</comment>
<keyword evidence="3 8" id="KW-0812">Transmembrane</keyword>
<dbReference type="GO" id="GO:0008360">
    <property type="term" value="P:regulation of cell shape"/>
    <property type="evidence" value="ECO:0007669"/>
    <property type="project" value="UniProtKB-KW"/>
</dbReference>
<keyword evidence="2" id="KW-1003">Cell membrane</keyword>
<feature type="transmembrane region" description="Helical" evidence="8">
    <location>
        <begin position="129"/>
        <end position="147"/>
    </location>
</feature>
<accession>A0A0A2UVW7</accession>
<dbReference type="AlphaFoldDB" id="A0A0A2UVW7"/>
<evidence type="ECO:0000256" key="3">
    <source>
        <dbReference type="ARBA" id="ARBA00022692"/>
    </source>
</evidence>
<evidence type="ECO:0000256" key="6">
    <source>
        <dbReference type="ARBA" id="ARBA00022989"/>
    </source>
</evidence>
<dbReference type="Proteomes" id="UP000030153">
    <property type="component" value="Unassembled WGS sequence"/>
</dbReference>
<feature type="transmembrane region" description="Helical" evidence="8">
    <location>
        <begin position="86"/>
        <end position="109"/>
    </location>
</feature>
<dbReference type="PANTHER" id="PTHR47019">
    <property type="entry name" value="LIPID II FLIPPASE MURJ"/>
    <property type="match status" value="1"/>
</dbReference>
<feature type="transmembrane region" description="Helical" evidence="8">
    <location>
        <begin position="7"/>
        <end position="24"/>
    </location>
</feature>